<name>A0A5C8I322_9MICO</name>
<organism evidence="7 8">
    <name type="scientific">Microbacterium hatanonis</name>
    <dbReference type="NCBI Taxonomy" id="404366"/>
    <lineage>
        <taxon>Bacteria</taxon>
        <taxon>Bacillati</taxon>
        <taxon>Actinomycetota</taxon>
        <taxon>Actinomycetes</taxon>
        <taxon>Micrococcales</taxon>
        <taxon>Microbacteriaceae</taxon>
        <taxon>Microbacterium</taxon>
    </lineage>
</organism>
<protein>
    <submittedName>
        <fullName evidence="7">M20/M25/M40 family metallo-hydrolase</fullName>
    </submittedName>
</protein>
<dbReference type="InterPro" id="IPR002933">
    <property type="entry name" value="Peptidase_M20"/>
</dbReference>
<dbReference type="Proteomes" id="UP000321034">
    <property type="component" value="Unassembled WGS sequence"/>
</dbReference>
<evidence type="ECO:0000313" key="7">
    <source>
        <dbReference type="EMBL" id="TXK12424.1"/>
    </source>
</evidence>
<evidence type="ECO:0000256" key="5">
    <source>
        <dbReference type="ARBA" id="ARBA00022833"/>
    </source>
</evidence>
<dbReference type="InterPro" id="IPR011650">
    <property type="entry name" value="Peptidase_M20_dimer"/>
</dbReference>
<proteinExistence type="inferred from homology"/>
<evidence type="ECO:0000256" key="2">
    <source>
        <dbReference type="ARBA" id="ARBA00022670"/>
    </source>
</evidence>
<dbReference type="GO" id="GO:0046872">
    <property type="term" value="F:metal ion binding"/>
    <property type="evidence" value="ECO:0007669"/>
    <property type="project" value="UniProtKB-KW"/>
</dbReference>
<accession>A0A5C8I322</accession>
<dbReference type="EMBL" id="VRSV01000001">
    <property type="protein sequence ID" value="TXK12424.1"/>
    <property type="molecule type" value="Genomic_DNA"/>
</dbReference>
<dbReference type="GO" id="GO:0006508">
    <property type="term" value="P:proteolysis"/>
    <property type="evidence" value="ECO:0007669"/>
    <property type="project" value="UniProtKB-KW"/>
</dbReference>
<dbReference type="Gene3D" id="3.40.630.10">
    <property type="entry name" value="Zn peptidases"/>
    <property type="match status" value="1"/>
</dbReference>
<dbReference type="Gene3D" id="3.30.70.360">
    <property type="match status" value="1"/>
</dbReference>
<evidence type="ECO:0000256" key="1">
    <source>
        <dbReference type="ARBA" id="ARBA00006247"/>
    </source>
</evidence>
<keyword evidence="2" id="KW-0645">Protease</keyword>
<dbReference type="OrthoDB" id="3665926at2"/>
<keyword evidence="8" id="KW-1185">Reference proteome</keyword>
<dbReference type="AlphaFoldDB" id="A0A5C8I322"/>
<evidence type="ECO:0000256" key="4">
    <source>
        <dbReference type="ARBA" id="ARBA00022801"/>
    </source>
</evidence>
<dbReference type="Pfam" id="PF07687">
    <property type="entry name" value="M20_dimer"/>
    <property type="match status" value="1"/>
</dbReference>
<dbReference type="SUPFAM" id="SSF53187">
    <property type="entry name" value="Zn-dependent exopeptidases"/>
    <property type="match status" value="1"/>
</dbReference>
<evidence type="ECO:0000256" key="3">
    <source>
        <dbReference type="ARBA" id="ARBA00022723"/>
    </source>
</evidence>
<dbReference type="InterPro" id="IPR001261">
    <property type="entry name" value="ArgE/DapE_CS"/>
</dbReference>
<dbReference type="RefSeq" id="WP_147893153.1">
    <property type="nucleotide sequence ID" value="NZ_BAAANR010000001.1"/>
</dbReference>
<dbReference type="InterPro" id="IPR036264">
    <property type="entry name" value="Bact_exopeptidase_dim_dom"/>
</dbReference>
<keyword evidence="4 7" id="KW-0378">Hydrolase</keyword>
<dbReference type="PROSITE" id="PS00759">
    <property type="entry name" value="ARGE_DAPE_CPG2_2"/>
    <property type="match status" value="1"/>
</dbReference>
<comment type="similarity">
    <text evidence="1">Belongs to the peptidase M20A family.</text>
</comment>
<sequence>MSSPVERFRELLRIPTVSHVDPGRVDLAAFDAFHDALERLYPRIHAALEREVVSDHALLYRWRGASDADPLVLMAHMDVVPVVAEEWQHPPFAADLTGTGATIHARGAIDDKGALVAIMEAVEALLADGTTPSHDVYLAFGHDEEIGGTGAQAIVDVLHARGVRPALVIDEGGAVVRGAVPGVSAPTAMIGVAERGILSLGLTVPERGGHASTPPAMPATARLARAIDRLRRRPFPRRLAPPVRAMLATAAPHASRSLRPVLRRLDRFGPLLARVLSRLGPELNAIVRTTAVVTELSGSDGQNVLATRARATVDIRLLTGDTVDSAVAHVRRAVADPLVEIDVLRGSDPSAVSPWRGDSWQRIARAVRVSLGDDVVPLPYLQLGASDSRWFTRISDAVYRFAPFTLSADERAALHSHDERIGVDTWLRGIEFYRAVILDR</sequence>
<dbReference type="Gene3D" id="1.10.150.900">
    <property type="match status" value="1"/>
</dbReference>
<feature type="domain" description="Peptidase M20 dimerisation" evidence="6">
    <location>
        <begin position="192"/>
        <end position="340"/>
    </location>
</feature>
<evidence type="ECO:0000313" key="8">
    <source>
        <dbReference type="Proteomes" id="UP000321034"/>
    </source>
</evidence>
<dbReference type="Pfam" id="PF01546">
    <property type="entry name" value="Peptidase_M20"/>
    <property type="match status" value="1"/>
</dbReference>
<comment type="caution">
    <text evidence="7">The sequence shown here is derived from an EMBL/GenBank/DDBJ whole genome shotgun (WGS) entry which is preliminary data.</text>
</comment>
<keyword evidence="3" id="KW-0479">Metal-binding</keyword>
<dbReference type="SUPFAM" id="SSF55031">
    <property type="entry name" value="Bacterial exopeptidase dimerisation domain"/>
    <property type="match status" value="1"/>
</dbReference>
<dbReference type="PANTHER" id="PTHR45962">
    <property type="entry name" value="N-FATTY-ACYL-AMINO ACID SYNTHASE/HYDROLASE PM20D1"/>
    <property type="match status" value="1"/>
</dbReference>
<keyword evidence="5" id="KW-0862">Zinc</keyword>
<dbReference type="PANTHER" id="PTHR45962:SF1">
    <property type="entry name" value="N-FATTY-ACYL-AMINO ACID SYNTHASE_HYDROLASE PM20D1"/>
    <property type="match status" value="1"/>
</dbReference>
<gene>
    <name evidence="7" type="ORF">FVP77_02800</name>
</gene>
<evidence type="ECO:0000259" key="6">
    <source>
        <dbReference type="Pfam" id="PF07687"/>
    </source>
</evidence>
<dbReference type="GO" id="GO:0008233">
    <property type="term" value="F:peptidase activity"/>
    <property type="evidence" value="ECO:0007669"/>
    <property type="project" value="UniProtKB-KW"/>
</dbReference>
<dbReference type="InterPro" id="IPR047177">
    <property type="entry name" value="Pept_M20A"/>
</dbReference>
<reference evidence="7 8" key="1">
    <citation type="submission" date="2019-08" db="EMBL/GenBank/DDBJ databases">
        <authorList>
            <person name="Dong K."/>
        </authorList>
    </citation>
    <scope>NUCLEOTIDE SEQUENCE [LARGE SCALE GENOMIC DNA]</scope>
    <source>
        <strain evidence="7 8">JCM14558</strain>
    </source>
</reference>